<gene>
    <name evidence="1" type="ORF">BXP70_27310</name>
</gene>
<evidence type="ECO:0000313" key="1">
    <source>
        <dbReference type="EMBL" id="OUJ68808.1"/>
    </source>
</evidence>
<dbReference type="AlphaFoldDB" id="A0A243W5K5"/>
<dbReference type="EMBL" id="MTSE01000042">
    <property type="protein sequence ID" value="OUJ68808.1"/>
    <property type="molecule type" value="Genomic_DNA"/>
</dbReference>
<keyword evidence="2" id="KW-1185">Reference proteome</keyword>
<dbReference type="RefSeq" id="WP_086597283.1">
    <property type="nucleotide sequence ID" value="NZ_MTSE01000042.1"/>
</dbReference>
<accession>A0A243W5K5</accession>
<name>A0A243W5K5_9BACT</name>
<sequence length="177" mass="20112">MRHSQYTAISRGLAMRHPDIRHSEEQLRFLRILISSDPLQKQLDLSEFYNSLRNRLDLSDGSAAMISENYQADYDDNHGEFYAKYHHSAFLVLKYIDTSDYDARDKAIDATERIGEELMGAFIYELEQLGLVITPADVMQEAVGPIAGGFVGTRFNFMFRSSATQALTYNPDAFLPA</sequence>
<comment type="caution">
    <text evidence="1">The sequence shown here is derived from an EMBL/GenBank/DDBJ whole genome shotgun (WGS) entry which is preliminary data.</text>
</comment>
<protein>
    <submittedName>
        <fullName evidence="1">Uncharacterized protein</fullName>
    </submittedName>
</protein>
<organism evidence="1 2">
    <name type="scientific">Hymenobacter crusticola</name>
    <dbReference type="NCBI Taxonomy" id="1770526"/>
    <lineage>
        <taxon>Bacteria</taxon>
        <taxon>Pseudomonadati</taxon>
        <taxon>Bacteroidota</taxon>
        <taxon>Cytophagia</taxon>
        <taxon>Cytophagales</taxon>
        <taxon>Hymenobacteraceae</taxon>
        <taxon>Hymenobacter</taxon>
    </lineage>
</organism>
<evidence type="ECO:0000313" key="2">
    <source>
        <dbReference type="Proteomes" id="UP000194873"/>
    </source>
</evidence>
<dbReference type="OrthoDB" id="880314at2"/>
<reference evidence="1 2" key="1">
    <citation type="submission" date="2017-01" db="EMBL/GenBank/DDBJ databases">
        <title>A new Hymenobacter.</title>
        <authorList>
            <person name="Liang Y."/>
            <person name="Feng F."/>
        </authorList>
    </citation>
    <scope>NUCLEOTIDE SEQUENCE [LARGE SCALE GENOMIC DNA]</scope>
    <source>
        <strain evidence="1">MIMBbqt21</strain>
    </source>
</reference>
<dbReference type="Proteomes" id="UP000194873">
    <property type="component" value="Unassembled WGS sequence"/>
</dbReference>
<proteinExistence type="predicted"/>